<evidence type="ECO:0008006" key="3">
    <source>
        <dbReference type="Google" id="ProtNLM"/>
    </source>
</evidence>
<evidence type="ECO:0000313" key="2">
    <source>
        <dbReference type="Proteomes" id="UP001385892"/>
    </source>
</evidence>
<dbReference type="Proteomes" id="UP001385892">
    <property type="component" value="Unassembled WGS sequence"/>
</dbReference>
<accession>A0ABU8WWU7</accession>
<organism evidence="1 2">
    <name type="scientific">Variovorax rhizosphaerae</name>
    <dbReference type="NCBI Taxonomy" id="1836200"/>
    <lineage>
        <taxon>Bacteria</taxon>
        <taxon>Pseudomonadati</taxon>
        <taxon>Pseudomonadota</taxon>
        <taxon>Betaproteobacteria</taxon>
        <taxon>Burkholderiales</taxon>
        <taxon>Comamonadaceae</taxon>
        <taxon>Variovorax</taxon>
    </lineage>
</organism>
<name>A0ABU8WWU7_9BURK</name>
<comment type="caution">
    <text evidence="1">The sequence shown here is derived from an EMBL/GenBank/DDBJ whole genome shotgun (WGS) entry which is preliminary data.</text>
</comment>
<keyword evidence="2" id="KW-1185">Reference proteome</keyword>
<gene>
    <name evidence="1" type="ORF">WKW82_32315</name>
</gene>
<proteinExistence type="predicted"/>
<reference evidence="1 2" key="1">
    <citation type="submission" date="2024-03" db="EMBL/GenBank/DDBJ databases">
        <title>Novel species of the genus Variovorax.</title>
        <authorList>
            <person name="Liu Q."/>
            <person name="Xin Y.-H."/>
        </authorList>
    </citation>
    <scope>NUCLEOTIDE SEQUENCE [LARGE SCALE GENOMIC DNA]</scope>
    <source>
        <strain evidence="1 2">KACC 18900</strain>
    </source>
</reference>
<evidence type="ECO:0000313" key="1">
    <source>
        <dbReference type="EMBL" id="MEJ8851360.1"/>
    </source>
</evidence>
<dbReference type="EMBL" id="JBBKZT010000022">
    <property type="protein sequence ID" value="MEJ8851360.1"/>
    <property type="molecule type" value="Genomic_DNA"/>
</dbReference>
<protein>
    <recommendedName>
        <fullName evidence="3">DUF1488 family protein</fullName>
    </recommendedName>
</protein>
<sequence>MSDAIYCFDTAAVKFAIYPEGGDGPRIIAEIGEDPLRHHFGATGGGDSLVDAFVSHAPTIESTALKRYRAEPHKPVFLSSEDFELAEQIRV</sequence>
<dbReference type="RefSeq" id="WP_340346973.1">
    <property type="nucleotide sequence ID" value="NZ_JBBKZT010000022.1"/>
</dbReference>